<feature type="transmembrane region" description="Helical" evidence="5">
    <location>
        <begin position="150"/>
        <end position="174"/>
    </location>
</feature>
<evidence type="ECO:0000313" key="7">
    <source>
        <dbReference type="Proteomes" id="UP000777438"/>
    </source>
</evidence>
<dbReference type="AlphaFoldDB" id="A0A9P8VYF9"/>
<evidence type="ECO:0000256" key="5">
    <source>
        <dbReference type="SAM" id="Phobius"/>
    </source>
</evidence>
<sequence>MAEDGYNLYKYKPSPAAAMIFLIAFGVASLWHIWIIFHRKAWYFTPLLLGCIVETIGYVGRFLSTSDPSSTGFFMIQTLCLLVAPALFAASIYMVLGRLILFLRAPRLSPIKPTKLTKVFVLGDVISFLMQCMGGGLLAKQSTFTTGQTVILIGLAVQIIFFGLFIVAAVVFHIRVINRPPPLLPVEHSGKWLQGWRGVLTVLYLSAGLVFVRSLFRLIEYTSDSDGPLMTHEAYLYVFDALLMLGVAAIIALFHPANYVPTKKEILALQDLQIES</sequence>
<feature type="transmembrane region" description="Helical" evidence="5">
    <location>
        <begin position="195"/>
        <end position="216"/>
    </location>
</feature>
<keyword evidence="4 5" id="KW-0472">Membrane</keyword>
<keyword evidence="3 5" id="KW-1133">Transmembrane helix</keyword>
<comment type="subcellular location">
    <subcellularLocation>
        <location evidence="1">Membrane</location>
        <topology evidence="1">Multi-pass membrane protein</topology>
    </subcellularLocation>
</comment>
<accession>A0A9P8VYF9</accession>
<reference evidence="6 7" key="1">
    <citation type="journal article" date="2021" name="Nat. Commun.">
        <title>Genetic determinants of endophytism in the Arabidopsis root mycobiome.</title>
        <authorList>
            <person name="Mesny F."/>
            <person name="Miyauchi S."/>
            <person name="Thiergart T."/>
            <person name="Pickel B."/>
            <person name="Atanasova L."/>
            <person name="Karlsson M."/>
            <person name="Huettel B."/>
            <person name="Barry K.W."/>
            <person name="Haridas S."/>
            <person name="Chen C."/>
            <person name="Bauer D."/>
            <person name="Andreopoulos W."/>
            <person name="Pangilinan J."/>
            <person name="LaButti K."/>
            <person name="Riley R."/>
            <person name="Lipzen A."/>
            <person name="Clum A."/>
            <person name="Drula E."/>
            <person name="Henrissat B."/>
            <person name="Kohler A."/>
            <person name="Grigoriev I.V."/>
            <person name="Martin F.M."/>
            <person name="Hacquard S."/>
        </authorList>
    </citation>
    <scope>NUCLEOTIDE SEQUENCE [LARGE SCALE GENOMIC DNA]</scope>
    <source>
        <strain evidence="6 7">MPI-CAGE-CH-0241</strain>
    </source>
</reference>
<name>A0A9P8VYF9_9HYPO</name>
<dbReference type="Proteomes" id="UP000777438">
    <property type="component" value="Unassembled WGS sequence"/>
</dbReference>
<dbReference type="EMBL" id="JAGPYM010000022">
    <property type="protein sequence ID" value="KAH6883982.1"/>
    <property type="molecule type" value="Genomic_DNA"/>
</dbReference>
<feature type="transmembrane region" description="Helical" evidence="5">
    <location>
        <begin position="16"/>
        <end position="34"/>
    </location>
</feature>
<evidence type="ECO:0000313" key="6">
    <source>
        <dbReference type="EMBL" id="KAH6883982.1"/>
    </source>
</evidence>
<feature type="transmembrane region" description="Helical" evidence="5">
    <location>
        <begin position="236"/>
        <end position="254"/>
    </location>
</feature>
<organism evidence="6 7">
    <name type="scientific">Thelonectria olida</name>
    <dbReference type="NCBI Taxonomy" id="1576542"/>
    <lineage>
        <taxon>Eukaryota</taxon>
        <taxon>Fungi</taxon>
        <taxon>Dikarya</taxon>
        <taxon>Ascomycota</taxon>
        <taxon>Pezizomycotina</taxon>
        <taxon>Sordariomycetes</taxon>
        <taxon>Hypocreomycetidae</taxon>
        <taxon>Hypocreales</taxon>
        <taxon>Nectriaceae</taxon>
        <taxon>Thelonectria</taxon>
    </lineage>
</organism>
<keyword evidence="2 5" id="KW-0812">Transmembrane</keyword>
<dbReference type="InterPro" id="IPR007568">
    <property type="entry name" value="RTA1"/>
</dbReference>
<dbReference type="GO" id="GO:0016020">
    <property type="term" value="C:membrane"/>
    <property type="evidence" value="ECO:0007669"/>
    <property type="project" value="UniProtKB-SubCell"/>
</dbReference>
<comment type="caution">
    <text evidence="6">The sequence shown here is derived from an EMBL/GenBank/DDBJ whole genome shotgun (WGS) entry which is preliminary data.</text>
</comment>
<dbReference type="PANTHER" id="PTHR31465">
    <property type="entry name" value="PROTEIN RTA1-RELATED"/>
    <property type="match status" value="1"/>
</dbReference>
<keyword evidence="7" id="KW-1185">Reference proteome</keyword>
<feature type="transmembrane region" description="Helical" evidence="5">
    <location>
        <begin position="72"/>
        <end position="96"/>
    </location>
</feature>
<evidence type="ECO:0000256" key="2">
    <source>
        <dbReference type="ARBA" id="ARBA00022692"/>
    </source>
</evidence>
<feature type="transmembrane region" description="Helical" evidence="5">
    <location>
        <begin position="41"/>
        <end position="60"/>
    </location>
</feature>
<evidence type="ECO:0000256" key="1">
    <source>
        <dbReference type="ARBA" id="ARBA00004141"/>
    </source>
</evidence>
<proteinExistence type="predicted"/>
<dbReference type="OrthoDB" id="3358017at2759"/>
<feature type="transmembrane region" description="Helical" evidence="5">
    <location>
        <begin position="116"/>
        <end position="138"/>
    </location>
</feature>
<evidence type="ECO:0000256" key="3">
    <source>
        <dbReference type="ARBA" id="ARBA00022989"/>
    </source>
</evidence>
<dbReference type="Pfam" id="PF04479">
    <property type="entry name" value="RTA1"/>
    <property type="match status" value="1"/>
</dbReference>
<evidence type="ECO:0000256" key="4">
    <source>
        <dbReference type="ARBA" id="ARBA00023136"/>
    </source>
</evidence>
<dbReference type="PANTHER" id="PTHR31465:SF1">
    <property type="entry name" value="PROTEIN RTA1-RELATED"/>
    <property type="match status" value="1"/>
</dbReference>
<protein>
    <submittedName>
        <fullName evidence="6">RTA-like protein</fullName>
    </submittedName>
</protein>
<gene>
    <name evidence="6" type="ORF">B0T10DRAFT_580164</name>
</gene>